<dbReference type="AlphaFoldDB" id="A0A0F9VHU8"/>
<organism evidence="2">
    <name type="scientific">marine sediment metagenome</name>
    <dbReference type="NCBI Taxonomy" id="412755"/>
    <lineage>
        <taxon>unclassified sequences</taxon>
        <taxon>metagenomes</taxon>
        <taxon>ecological metagenomes</taxon>
    </lineage>
</organism>
<evidence type="ECO:0000313" key="2">
    <source>
        <dbReference type="EMBL" id="KKN73091.1"/>
    </source>
</evidence>
<feature type="domain" description="Ig-like" evidence="1">
    <location>
        <begin position="23"/>
        <end position="89"/>
    </location>
</feature>
<evidence type="ECO:0000259" key="1">
    <source>
        <dbReference type="PROSITE" id="PS50835"/>
    </source>
</evidence>
<gene>
    <name evidence="2" type="ORF">LCGC14_0404000</name>
</gene>
<protein>
    <recommendedName>
        <fullName evidence="1">Ig-like domain-containing protein</fullName>
    </recommendedName>
</protein>
<dbReference type="PROSITE" id="PS50835">
    <property type="entry name" value="IG_LIKE"/>
    <property type="match status" value="1"/>
</dbReference>
<dbReference type="InterPro" id="IPR007110">
    <property type="entry name" value="Ig-like_dom"/>
</dbReference>
<reference evidence="2" key="1">
    <citation type="journal article" date="2015" name="Nature">
        <title>Complex archaea that bridge the gap between prokaryotes and eukaryotes.</title>
        <authorList>
            <person name="Spang A."/>
            <person name="Saw J.H."/>
            <person name="Jorgensen S.L."/>
            <person name="Zaremba-Niedzwiedzka K."/>
            <person name="Martijn J."/>
            <person name="Lind A.E."/>
            <person name="van Eijk R."/>
            <person name="Schleper C."/>
            <person name="Guy L."/>
            <person name="Ettema T.J."/>
        </authorList>
    </citation>
    <scope>NUCLEOTIDE SEQUENCE</scope>
</reference>
<accession>A0A0F9VHU8</accession>
<proteinExistence type="predicted"/>
<comment type="caution">
    <text evidence="2">The sequence shown here is derived from an EMBL/GenBank/DDBJ whole genome shotgun (WGS) entry which is preliminary data.</text>
</comment>
<dbReference type="EMBL" id="LAZR01000350">
    <property type="protein sequence ID" value="KKN73091.1"/>
    <property type="molecule type" value="Genomic_DNA"/>
</dbReference>
<sequence length="89" mass="10243">MNTTHTRKMPKHLAKKKKSRVSPSITTLPKFVDYESLTNGDTFLYNGGLWMRCELYDQEAINIDNGNIESCMCEAMVEPVDISITWKKK</sequence>
<name>A0A0F9VHU8_9ZZZZ</name>